<evidence type="ECO:0000313" key="13">
    <source>
        <dbReference type="Proteomes" id="UP000596660"/>
    </source>
</evidence>
<organism evidence="12 13">
    <name type="scientific">Chenopodium quinoa</name>
    <name type="common">Quinoa</name>
    <dbReference type="NCBI Taxonomy" id="63459"/>
    <lineage>
        <taxon>Eukaryota</taxon>
        <taxon>Viridiplantae</taxon>
        <taxon>Streptophyta</taxon>
        <taxon>Embryophyta</taxon>
        <taxon>Tracheophyta</taxon>
        <taxon>Spermatophyta</taxon>
        <taxon>Magnoliopsida</taxon>
        <taxon>eudicotyledons</taxon>
        <taxon>Gunneridae</taxon>
        <taxon>Pentapetalae</taxon>
        <taxon>Caryophyllales</taxon>
        <taxon>Chenopodiaceae</taxon>
        <taxon>Chenopodioideae</taxon>
        <taxon>Atripliceae</taxon>
        <taxon>Chenopodium</taxon>
    </lineage>
</organism>
<dbReference type="FunFam" id="3.80.10.10:FF:000221">
    <property type="entry name" value="Leucine-rich repeat receptor-like protein kinase PXL1"/>
    <property type="match status" value="1"/>
</dbReference>
<comment type="similarity">
    <text evidence="2">Belongs to the RLP family.</text>
</comment>
<reference evidence="12" key="1">
    <citation type="journal article" date="2017" name="Nature">
        <title>The genome of Chenopodium quinoa.</title>
        <authorList>
            <person name="Jarvis D.E."/>
            <person name="Ho Y.S."/>
            <person name="Lightfoot D.J."/>
            <person name="Schmoeckel S.M."/>
            <person name="Li B."/>
            <person name="Borm T.J.A."/>
            <person name="Ohyanagi H."/>
            <person name="Mineta K."/>
            <person name="Michell C.T."/>
            <person name="Saber N."/>
            <person name="Kharbatia N.M."/>
            <person name="Rupper R.R."/>
            <person name="Sharp A.R."/>
            <person name="Dally N."/>
            <person name="Boughton B.A."/>
            <person name="Woo Y.H."/>
            <person name="Gao G."/>
            <person name="Schijlen E.G.W.M."/>
            <person name="Guo X."/>
            <person name="Momin A.A."/>
            <person name="Negrao S."/>
            <person name="Al-Babili S."/>
            <person name="Gehring C."/>
            <person name="Roessner U."/>
            <person name="Jung C."/>
            <person name="Murphy K."/>
            <person name="Arold S.T."/>
            <person name="Gojobori T."/>
            <person name="van der Linden C.G."/>
            <person name="van Loo E.N."/>
            <person name="Jellen E.N."/>
            <person name="Maughan P.J."/>
            <person name="Tester M."/>
        </authorList>
    </citation>
    <scope>NUCLEOTIDE SEQUENCE [LARGE SCALE GENOMIC DNA]</scope>
    <source>
        <strain evidence="12">cv. PI 614886</strain>
    </source>
</reference>
<keyword evidence="3" id="KW-1003">Cell membrane</keyword>
<dbReference type="Pfam" id="PF00560">
    <property type="entry name" value="LRR_1"/>
    <property type="match status" value="2"/>
</dbReference>
<keyword evidence="10" id="KW-0325">Glycoprotein</keyword>
<evidence type="ECO:0000256" key="4">
    <source>
        <dbReference type="ARBA" id="ARBA00022614"/>
    </source>
</evidence>
<evidence type="ECO:0000256" key="5">
    <source>
        <dbReference type="ARBA" id="ARBA00022692"/>
    </source>
</evidence>
<keyword evidence="4" id="KW-0433">Leucine-rich repeat</keyword>
<keyword evidence="6" id="KW-0677">Repeat</keyword>
<name>A0A803MYJ8_CHEQI</name>
<dbReference type="GO" id="GO:0005886">
    <property type="term" value="C:plasma membrane"/>
    <property type="evidence" value="ECO:0007669"/>
    <property type="project" value="UniProtKB-SubCell"/>
</dbReference>
<dbReference type="InterPro" id="IPR013819">
    <property type="entry name" value="LipOase_C"/>
</dbReference>
<dbReference type="InterPro" id="IPR025875">
    <property type="entry name" value="Leu-rich_rpt_4"/>
</dbReference>
<dbReference type="InterPro" id="IPR032675">
    <property type="entry name" value="LRR_dom_sf"/>
</dbReference>
<dbReference type="GO" id="GO:0046872">
    <property type="term" value="F:metal ion binding"/>
    <property type="evidence" value="ECO:0007669"/>
    <property type="project" value="InterPro"/>
</dbReference>
<dbReference type="Pfam" id="PF00305">
    <property type="entry name" value="Lipoxygenase"/>
    <property type="match status" value="1"/>
</dbReference>
<evidence type="ECO:0000256" key="1">
    <source>
        <dbReference type="ARBA" id="ARBA00004251"/>
    </source>
</evidence>
<evidence type="ECO:0000313" key="12">
    <source>
        <dbReference type="EnsemblPlants" id="AUR62037278-RA:cds"/>
    </source>
</evidence>
<evidence type="ECO:0000256" key="6">
    <source>
        <dbReference type="ARBA" id="ARBA00022737"/>
    </source>
</evidence>
<dbReference type="SUPFAM" id="SSF52058">
    <property type="entry name" value="L domain-like"/>
    <property type="match status" value="1"/>
</dbReference>
<dbReference type="PANTHER" id="PTHR27004">
    <property type="entry name" value="RECEPTOR-LIKE PROTEIN 12 ISOFORM X1"/>
    <property type="match status" value="1"/>
</dbReference>
<protein>
    <recommendedName>
        <fullName evidence="11">Lipoxygenase domain-containing protein</fullName>
    </recommendedName>
</protein>
<reference evidence="12" key="2">
    <citation type="submission" date="2021-03" db="UniProtKB">
        <authorList>
            <consortium name="EnsemblPlants"/>
        </authorList>
    </citation>
    <scope>IDENTIFICATION</scope>
</reference>
<comment type="subcellular location">
    <subcellularLocation>
        <location evidence="1">Cell membrane</location>
        <topology evidence="1">Single-pass type I membrane protein</topology>
    </subcellularLocation>
</comment>
<dbReference type="InterPro" id="IPR001611">
    <property type="entry name" value="Leu-rich_rpt"/>
</dbReference>
<keyword evidence="9" id="KW-0675">Receptor</keyword>
<evidence type="ECO:0000256" key="10">
    <source>
        <dbReference type="ARBA" id="ARBA00023180"/>
    </source>
</evidence>
<dbReference type="PROSITE" id="PS51393">
    <property type="entry name" value="LIPOXYGENASE_3"/>
    <property type="match status" value="1"/>
</dbReference>
<dbReference type="Gene3D" id="3.80.10.10">
    <property type="entry name" value="Ribonuclease Inhibitor"/>
    <property type="match status" value="1"/>
</dbReference>
<feature type="domain" description="Lipoxygenase" evidence="11">
    <location>
        <begin position="1"/>
        <end position="54"/>
    </location>
</feature>
<dbReference type="OMA" id="WEYSLEF"/>
<evidence type="ECO:0000259" key="11">
    <source>
        <dbReference type="PROSITE" id="PS51393"/>
    </source>
</evidence>
<keyword evidence="13" id="KW-1185">Reference proteome</keyword>
<dbReference type="EnsemblPlants" id="AUR62037278-RA">
    <property type="protein sequence ID" value="AUR62037278-RA:cds"/>
    <property type="gene ID" value="AUR62037278"/>
</dbReference>
<keyword evidence="7" id="KW-1133">Transmembrane helix</keyword>
<keyword evidence="8" id="KW-0472">Membrane</keyword>
<dbReference type="Proteomes" id="UP000596660">
    <property type="component" value="Unplaced"/>
</dbReference>
<dbReference type="InterPro" id="IPR036226">
    <property type="entry name" value="LipOase_C_sf"/>
</dbReference>
<evidence type="ECO:0000256" key="8">
    <source>
        <dbReference type="ARBA" id="ARBA00023136"/>
    </source>
</evidence>
<proteinExistence type="inferred from homology"/>
<evidence type="ECO:0000256" key="2">
    <source>
        <dbReference type="ARBA" id="ARBA00009592"/>
    </source>
</evidence>
<evidence type="ECO:0000256" key="9">
    <source>
        <dbReference type="ARBA" id="ARBA00023170"/>
    </source>
</evidence>
<dbReference type="AlphaFoldDB" id="A0A803MYJ8"/>
<evidence type="ECO:0000256" key="3">
    <source>
        <dbReference type="ARBA" id="ARBA00022475"/>
    </source>
</evidence>
<dbReference type="Pfam" id="PF12799">
    <property type="entry name" value="LRR_4"/>
    <property type="match status" value="1"/>
</dbReference>
<sequence length="183" mass="20321">MEINALARKQLINAGGVIETTFSPWEYSLEFSSYIYDNEWRFNREALLADLISRYISMSRTGLTGTIPQDLGKLQKLEKLYLYNNKLTGEIPISIGNLSRLSTLSLSNNNLQGRIPPSPGNCTNLLYLYLSNNNFNGPLPKNLFAGSAKFIELDLSYNKLEGLIPVEISNQVNAIALGVSGIN</sequence>
<dbReference type="SUPFAM" id="SSF48484">
    <property type="entry name" value="Lipoxigenase"/>
    <property type="match status" value="1"/>
</dbReference>
<dbReference type="Gramene" id="AUR62037278-RA">
    <property type="protein sequence ID" value="AUR62037278-RA:cds"/>
    <property type="gene ID" value="AUR62037278"/>
</dbReference>
<dbReference type="PANTHER" id="PTHR27004:SF203">
    <property type="entry name" value="LEUCINE-RICH REPEAT-CONTAINING N-TERMINAL PLANT-TYPE DOMAIN-CONTAINING PROTEIN"/>
    <property type="match status" value="1"/>
</dbReference>
<accession>A0A803MYJ8</accession>
<keyword evidence="5" id="KW-0812">Transmembrane</keyword>
<dbReference type="GO" id="GO:0016702">
    <property type="term" value="F:oxidoreductase activity, acting on single donors with incorporation of molecular oxygen, incorporation of two atoms of oxygen"/>
    <property type="evidence" value="ECO:0007669"/>
    <property type="project" value="InterPro"/>
</dbReference>
<evidence type="ECO:0000256" key="7">
    <source>
        <dbReference type="ARBA" id="ARBA00022989"/>
    </source>
</evidence>